<dbReference type="RefSeq" id="WP_204680628.1">
    <property type="nucleotide sequence ID" value="NZ_BSNR01000018.1"/>
</dbReference>
<dbReference type="Proteomes" id="UP001430149">
    <property type="component" value="Unassembled WGS sequence"/>
</dbReference>
<sequence>MKPTSLDALLDSVESRQDVRRTSPDPLDGYVLDPWSGLYQETESTYRDRLRIAEALPA</sequence>
<protein>
    <submittedName>
        <fullName evidence="1">Uncharacterized protein</fullName>
    </submittedName>
</protein>
<evidence type="ECO:0000313" key="1">
    <source>
        <dbReference type="EMBL" id="MBM7125102.1"/>
    </source>
</evidence>
<name>A0ABS2K1I3_9GAMM</name>
<evidence type="ECO:0000313" key="2">
    <source>
        <dbReference type="Proteomes" id="UP001430149"/>
    </source>
</evidence>
<accession>A0ABS2K1I3</accession>
<proteinExistence type="predicted"/>
<gene>
    <name evidence="1" type="ORF">ISP19_06870</name>
</gene>
<dbReference type="EMBL" id="JADIKE010000031">
    <property type="protein sequence ID" value="MBM7125102.1"/>
    <property type="molecule type" value="Genomic_DNA"/>
</dbReference>
<comment type="caution">
    <text evidence="1">The sequence shown here is derived from an EMBL/GenBank/DDBJ whole genome shotgun (WGS) entry which is preliminary data.</text>
</comment>
<reference evidence="1" key="1">
    <citation type="submission" date="2020-10" db="EMBL/GenBank/DDBJ databases">
        <title>Phylogeny of dyella-like bacteria.</title>
        <authorList>
            <person name="Fu J."/>
        </authorList>
    </citation>
    <scope>NUCLEOTIDE SEQUENCE</scope>
    <source>
        <strain evidence="1">DHOC52</strain>
    </source>
</reference>
<organism evidence="1 2">
    <name type="scientific">Dyella flava</name>
    <dbReference type="NCBI Taxonomy" id="1920170"/>
    <lineage>
        <taxon>Bacteria</taxon>
        <taxon>Pseudomonadati</taxon>
        <taxon>Pseudomonadota</taxon>
        <taxon>Gammaproteobacteria</taxon>
        <taxon>Lysobacterales</taxon>
        <taxon>Rhodanobacteraceae</taxon>
        <taxon>Dyella</taxon>
    </lineage>
</organism>
<keyword evidence="2" id="KW-1185">Reference proteome</keyword>